<gene>
    <name evidence="8" type="primary">LOC122131371</name>
</gene>
<reference evidence="8" key="1">
    <citation type="submission" date="2025-08" db="UniProtKB">
        <authorList>
            <consortium name="RefSeq"/>
        </authorList>
    </citation>
    <scope>IDENTIFICATION</scope>
</reference>
<dbReference type="RefSeq" id="XP_042562105.1">
    <property type="nucleotide sequence ID" value="XM_042706171.1"/>
</dbReference>
<evidence type="ECO:0000256" key="3">
    <source>
        <dbReference type="ARBA" id="ARBA00022588"/>
    </source>
</evidence>
<evidence type="ECO:0000256" key="4">
    <source>
        <dbReference type="ARBA" id="ARBA00022859"/>
    </source>
</evidence>
<evidence type="ECO:0000313" key="7">
    <source>
        <dbReference type="Proteomes" id="UP000515152"/>
    </source>
</evidence>
<dbReference type="OrthoDB" id="8891580at2759"/>
<dbReference type="KEGG" id="char:122131371"/>
<evidence type="ECO:0000313" key="8">
    <source>
        <dbReference type="RefSeq" id="XP_042562105.1"/>
    </source>
</evidence>
<keyword evidence="4" id="KW-0391">Immunity</keyword>
<accession>A0A8M1KHT7</accession>
<dbReference type="InterPro" id="IPR025307">
    <property type="entry name" value="FIIND_dom"/>
</dbReference>
<evidence type="ECO:0000256" key="1">
    <source>
        <dbReference type="ARBA" id="ARBA00004514"/>
    </source>
</evidence>
<feature type="domain" description="FIIND" evidence="6">
    <location>
        <begin position="129"/>
        <end position="367"/>
    </location>
</feature>
<dbReference type="Proteomes" id="UP000515152">
    <property type="component" value="Unplaced"/>
</dbReference>
<dbReference type="Pfam" id="PF13553">
    <property type="entry name" value="FIIND"/>
    <property type="match status" value="1"/>
</dbReference>
<feature type="compositionally biased region" description="Polar residues" evidence="5">
    <location>
        <begin position="1"/>
        <end position="16"/>
    </location>
</feature>
<protein>
    <submittedName>
        <fullName evidence="8">Uncharacterized protein LOC122131371</fullName>
    </submittedName>
</protein>
<feature type="compositionally biased region" description="Basic and acidic residues" evidence="5">
    <location>
        <begin position="68"/>
        <end position="99"/>
    </location>
</feature>
<dbReference type="AlphaFoldDB" id="A0A8M1KHT7"/>
<dbReference type="GO" id="GO:0005829">
    <property type="term" value="C:cytosol"/>
    <property type="evidence" value="ECO:0007669"/>
    <property type="project" value="UniProtKB-SubCell"/>
</dbReference>
<proteinExistence type="predicted"/>
<evidence type="ECO:0000256" key="2">
    <source>
        <dbReference type="ARBA" id="ARBA00022490"/>
    </source>
</evidence>
<keyword evidence="3" id="KW-0399">Innate immunity</keyword>
<feature type="region of interest" description="Disordered" evidence="5">
    <location>
        <begin position="1"/>
        <end position="99"/>
    </location>
</feature>
<dbReference type="Pfam" id="PF23679">
    <property type="entry name" value="UPA-FIIND"/>
    <property type="match status" value="1"/>
</dbReference>
<evidence type="ECO:0000259" key="6">
    <source>
        <dbReference type="PROSITE" id="PS51830"/>
    </source>
</evidence>
<name>A0A8M1KHT7_CLUHA</name>
<dbReference type="InterPro" id="IPR051249">
    <property type="entry name" value="NLRP_Inflammasome"/>
</dbReference>
<dbReference type="GO" id="GO:0045087">
    <property type="term" value="P:innate immune response"/>
    <property type="evidence" value="ECO:0007669"/>
    <property type="project" value="UniProtKB-KW"/>
</dbReference>
<comment type="subcellular location">
    <subcellularLocation>
        <location evidence="1">Cytoplasm</location>
        <location evidence="1">Cytosol</location>
    </subcellularLocation>
</comment>
<dbReference type="GeneID" id="122131371"/>
<dbReference type="PROSITE" id="PS51830">
    <property type="entry name" value="FIIND"/>
    <property type="match status" value="1"/>
</dbReference>
<organism evidence="7 8">
    <name type="scientific">Clupea harengus</name>
    <name type="common">Atlantic herring</name>
    <dbReference type="NCBI Taxonomy" id="7950"/>
    <lineage>
        <taxon>Eukaryota</taxon>
        <taxon>Metazoa</taxon>
        <taxon>Chordata</taxon>
        <taxon>Craniata</taxon>
        <taxon>Vertebrata</taxon>
        <taxon>Euteleostomi</taxon>
        <taxon>Actinopterygii</taxon>
        <taxon>Neopterygii</taxon>
        <taxon>Teleostei</taxon>
        <taxon>Clupei</taxon>
        <taxon>Clupeiformes</taxon>
        <taxon>Clupeoidei</taxon>
        <taxon>Clupeidae</taxon>
        <taxon>Clupea</taxon>
    </lineage>
</organism>
<feature type="compositionally biased region" description="Polar residues" evidence="5">
    <location>
        <begin position="28"/>
        <end position="45"/>
    </location>
</feature>
<keyword evidence="7" id="KW-1185">Reference proteome</keyword>
<sequence length="367" mass="41325">MFTVESSAYGTHTSAAPSEAPSEWGYQESINTVSSGIGSMSSGTPRGSKKAGKFRAEKTGPESGNIGRHYEMDRKRGKRLEEMEERGKQQGAEDREMEDRQMDVLGQRDAHTVSVGEVEDMCSAEDRECHGDVEVFTPEITTSERTTYRFSCSSAGVFQCRYTGLVFKTDTAAEVQYHTASWDNGQLECEGLMAAGPLFKMKGLQGTVSQLGFPHCEIISSDKTPPLTIIHISDKRFEMLHPLITSDTHVFFNINGFSKFGLGKKRRREENIKCRIEALVILILDESTLNVFLLPRNFDLCELCEKRRKLKQRAEIYVDTISNCRLTSDEEYSLTCPSEKPKVMHKVIPEVNRMMIHYFCIGSKCSC</sequence>
<keyword evidence="2" id="KW-0963">Cytoplasm</keyword>
<dbReference type="PANTHER" id="PTHR46985:SF2">
    <property type="entry name" value="APOPTOSIS-ASSOCIATED SPECK-LIKE PROTEIN CONTAINING A CARD"/>
    <property type="match status" value="1"/>
</dbReference>
<dbReference type="PANTHER" id="PTHR46985">
    <property type="entry name" value="NACHT, LRR AND PYD DOMAINS-CONTAINING PROTEIN 1"/>
    <property type="match status" value="1"/>
</dbReference>
<evidence type="ECO:0000256" key="5">
    <source>
        <dbReference type="SAM" id="MobiDB-lite"/>
    </source>
</evidence>